<sequence length="291" mass="31777">MAAVKLLFCSFCVVIGAYYFCCQETLTPELVKGKRALVTGSSTGIGEQIAYQLARLGAHVLLTSRREKQLKKVATKCLKLGASSAHYVVSDMSNLTSVQNVITATNKYLGGLDYLILNHVGGTGLFGPFQGDTTAMTSSLTVNFLSYVQLTSMALSLLQESQGSITVMSSLGGRIGTPFSTSYCAAKFALEGFYSSLRSELSLQKKNISITVAVLGYINTDNAVQKMNDKVMMTAASKEECAQVVVQAGALRYPEVFYPYWSMKLLVLVRDWKPDLLAKLLNRFYILDNIL</sequence>
<dbReference type="InParanoid" id="A0A6P7ZCZ9"/>
<reference evidence="4" key="1">
    <citation type="submission" date="2024-06" db="UniProtKB">
        <authorList>
            <consortium name="RefSeq"/>
        </authorList>
    </citation>
    <scope>NUCLEOTIDE SEQUENCE [LARGE SCALE GENOMIC DNA]</scope>
</reference>
<gene>
    <name evidence="5" type="primary">LOC115480075</name>
</gene>
<accession>A0A6P7ZCZ9</accession>
<dbReference type="OrthoDB" id="1933717at2759"/>
<dbReference type="PRINTS" id="PR00081">
    <property type="entry name" value="GDHRDH"/>
</dbReference>
<dbReference type="InterPro" id="IPR020904">
    <property type="entry name" value="Sc_DH/Rdtase_CS"/>
</dbReference>
<dbReference type="RefSeq" id="XP_030074381.1">
    <property type="nucleotide sequence ID" value="XM_030218521.1"/>
</dbReference>
<evidence type="ECO:0000256" key="2">
    <source>
        <dbReference type="ARBA" id="ARBA00023002"/>
    </source>
</evidence>
<feature type="signal peptide" evidence="3">
    <location>
        <begin position="1"/>
        <end position="17"/>
    </location>
</feature>
<keyword evidence="4" id="KW-1185">Reference proteome</keyword>
<dbReference type="Gene3D" id="3.40.50.720">
    <property type="entry name" value="NAD(P)-binding Rossmann-like Domain"/>
    <property type="match status" value="1"/>
</dbReference>
<dbReference type="SUPFAM" id="SSF51735">
    <property type="entry name" value="NAD(P)-binding Rossmann-fold domains"/>
    <property type="match status" value="1"/>
</dbReference>
<proteinExistence type="inferred from homology"/>
<comment type="similarity">
    <text evidence="1">Belongs to the short-chain dehydrogenases/reductases (SDR) family.</text>
</comment>
<evidence type="ECO:0000256" key="1">
    <source>
        <dbReference type="ARBA" id="ARBA00006484"/>
    </source>
</evidence>
<evidence type="ECO:0000313" key="4">
    <source>
        <dbReference type="Proteomes" id="UP000515156"/>
    </source>
</evidence>
<dbReference type="InterPro" id="IPR051253">
    <property type="entry name" value="11-beta-HSD"/>
</dbReference>
<dbReference type="InterPro" id="IPR036291">
    <property type="entry name" value="NAD(P)-bd_dom_sf"/>
</dbReference>
<keyword evidence="2" id="KW-0560">Oxidoreductase</keyword>
<dbReference type="Proteomes" id="UP000515156">
    <property type="component" value="Chromosome 11"/>
</dbReference>
<evidence type="ECO:0000313" key="5">
    <source>
        <dbReference type="RefSeq" id="XP_030074381.1"/>
    </source>
</evidence>
<feature type="chain" id="PRO_5028025979" evidence="3">
    <location>
        <begin position="18"/>
        <end position="291"/>
    </location>
</feature>
<dbReference type="KEGG" id="muo:115480075"/>
<dbReference type="InterPro" id="IPR002347">
    <property type="entry name" value="SDR_fam"/>
</dbReference>
<reference evidence="5" key="2">
    <citation type="submission" date="2025-08" db="UniProtKB">
        <authorList>
            <consortium name="RefSeq"/>
        </authorList>
    </citation>
    <scope>IDENTIFICATION</scope>
</reference>
<dbReference type="GeneID" id="115480075"/>
<dbReference type="AlphaFoldDB" id="A0A6P7ZCZ9"/>
<evidence type="ECO:0000256" key="3">
    <source>
        <dbReference type="SAM" id="SignalP"/>
    </source>
</evidence>
<keyword evidence="3" id="KW-0732">Signal</keyword>
<organism evidence="4 5">
    <name type="scientific">Microcaecilia unicolor</name>
    <dbReference type="NCBI Taxonomy" id="1415580"/>
    <lineage>
        <taxon>Eukaryota</taxon>
        <taxon>Metazoa</taxon>
        <taxon>Chordata</taxon>
        <taxon>Craniata</taxon>
        <taxon>Vertebrata</taxon>
        <taxon>Euteleostomi</taxon>
        <taxon>Amphibia</taxon>
        <taxon>Gymnophiona</taxon>
        <taxon>Siphonopidae</taxon>
        <taxon>Microcaecilia</taxon>
    </lineage>
</organism>
<dbReference type="Pfam" id="PF00106">
    <property type="entry name" value="adh_short"/>
    <property type="match status" value="1"/>
</dbReference>
<name>A0A6P7ZCZ9_9AMPH</name>
<dbReference type="PANTHER" id="PTHR44279:SF5">
    <property type="entry name" value="HYDROXYSTEROID 11-BETA-DEHYDROGENASE 1-LIKE PROTEIN B"/>
    <property type="match status" value="1"/>
</dbReference>
<dbReference type="PANTHER" id="PTHR44279">
    <property type="entry name" value="HYDROXYSTEROID (11-BETA) DEHYDROGENASE 1-LIKE B-RELATED"/>
    <property type="match status" value="1"/>
</dbReference>
<dbReference type="PROSITE" id="PS00061">
    <property type="entry name" value="ADH_SHORT"/>
    <property type="match status" value="1"/>
</dbReference>
<dbReference type="GO" id="GO:0016491">
    <property type="term" value="F:oxidoreductase activity"/>
    <property type="evidence" value="ECO:0007669"/>
    <property type="project" value="UniProtKB-KW"/>
</dbReference>
<protein>
    <submittedName>
        <fullName evidence="5">Hydroxysteroid 11-beta-dehydrogenase 1-like protein A</fullName>
    </submittedName>
</protein>